<dbReference type="AlphaFoldDB" id="A0A0G0UTK8"/>
<dbReference type="InterPro" id="IPR023353">
    <property type="entry name" value="LemA-like_dom_sf"/>
</dbReference>
<dbReference type="InterPro" id="IPR007156">
    <property type="entry name" value="MamQ_LemA"/>
</dbReference>
<sequence length="184" mass="20763">MNPLFIAAGIVALIVVYIWSLYNGLVRESTEIDEAGAQIDVQLKRRADLIPNLVETVKGYAKHEKSVFAEVTKARSALMSATSLPAKAKADDMLTGALKSLFAVAEAYPQLRANENFMQLQKELSDTEDKIAYSRQYYNTQLMEFNLKVRTFPNNMFADKLGFKERQFFQATESEKKATKVTFS</sequence>
<evidence type="ECO:0000256" key="1">
    <source>
        <dbReference type="ARBA" id="ARBA00004167"/>
    </source>
</evidence>
<comment type="similarity">
    <text evidence="2">Belongs to the LemA family.</text>
</comment>
<protein>
    <submittedName>
        <fullName evidence="6">LemA-like protein</fullName>
    </submittedName>
</protein>
<dbReference type="Pfam" id="PF04011">
    <property type="entry name" value="LemA"/>
    <property type="match status" value="1"/>
</dbReference>
<dbReference type="Gene3D" id="1.20.1440.20">
    <property type="entry name" value="LemA-like domain"/>
    <property type="match status" value="1"/>
</dbReference>
<comment type="subcellular location">
    <subcellularLocation>
        <location evidence="1">Membrane</location>
        <topology evidence="1">Single-pass membrane protein</topology>
    </subcellularLocation>
</comment>
<keyword evidence="4" id="KW-1133">Transmembrane helix</keyword>
<evidence type="ECO:0000256" key="5">
    <source>
        <dbReference type="ARBA" id="ARBA00023136"/>
    </source>
</evidence>
<dbReference type="SUPFAM" id="SSF140478">
    <property type="entry name" value="LemA-like"/>
    <property type="match status" value="1"/>
</dbReference>
<keyword evidence="3" id="KW-0812">Transmembrane</keyword>
<reference evidence="6 7" key="1">
    <citation type="journal article" date="2015" name="Nature">
        <title>rRNA introns, odd ribosomes, and small enigmatic genomes across a large radiation of phyla.</title>
        <authorList>
            <person name="Brown C.T."/>
            <person name="Hug L.A."/>
            <person name="Thomas B.C."/>
            <person name="Sharon I."/>
            <person name="Castelle C.J."/>
            <person name="Singh A."/>
            <person name="Wilkins M.J."/>
            <person name="Williams K.H."/>
            <person name="Banfield J.F."/>
        </authorList>
    </citation>
    <scope>NUCLEOTIDE SEQUENCE [LARGE SCALE GENOMIC DNA]</scope>
</reference>
<dbReference type="PANTHER" id="PTHR34478">
    <property type="entry name" value="PROTEIN LEMA"/>
    <property type="match status" value="1"/>
</dbReference>
<dbReference type="PATRIC" id="fig|1618555.3.peg.513"/>
<evidence type="ECO:0000313" key="6">
    <source>
        <dbReference type="EMBL" id="KKR92063.1"/>
    </source>
</evidence>
<dbReference type="EMBL" id="LCAO01000005">
    <property type="protein sequence ID" value="KKR92063.1"/>
    <property type="molecule type" value="Genomic_DNA"/>
</dbReference>
<evidence type="ECO:0000256" key="4">
    <source>
        <dbReference type="ARBA" id="ARBA00022989"/>
    </source>
</evidence>
<proteinExistence type="inferred from homology"/>
<dbReference type="PANTHER" id="PTHR34478:SF2">
    <property type="entry name" value="MEMBRANE PROTEIN"/>
    <property type="match status" value="1"/>
</dbReference>
<dbReference type="Proteomes" id="UP000034676">
    <property type="component" value="Unassembled WGS sequence"/>
</dbReference>
<evidence type="ECO:0000256" key="2">
    <source>
        <dbReference type="ARBA" id="ARBA00008854"/>
    </source>
</evidence>
<dbReference type="GO" id="GO:0016020">
    <property type="term" value="C:membrane"/>
    <property type="evidence" value="ECO:0007669"/>
    <property type="project" value="UniProtKB-SubCell"/>
</dbReference>
<comment type="caution">
    <text evidence="6">The sequence shown here is derived from an EMBL/GenBank/DDBJ whole genome shotgun (WGS) entry which is preliminary data.</text>
</comment>
<name>A0A0G0UTK8_9BACT</name>
<gene>
    <name evidence="6" type="ORF">UU42_C0005G0026</name>
</gene>
<evidence type="ECO:0000313" key="7">
    <source>
        <dbReference type="Proteomes" id="UP000034676"/>
    </source>
</evidence>
<organism evidence="6 7">
    <name type="scientific">Candidatus Woesebacteria bacterium GW2011_GWA1_41_13b</name>
    <dbReference type="NCBI Taxonomy" id="1618555"/>
    <lineage>
        <taxon>Bacteria</taxon>
        <taxon>Candidatus Woeseibacteriota</taxon>
    </lineage>
</organism>
<accession>A0A0G0UTK8</accession>
<evidence type="ECO:0000256" key="3">
    <source>
        <dbReference type="ARBA" id="ARBA00022692"/>
    </source>
</evidence>
<keyword evidence="5" id="KW-0472">Membrane</keyword>